<dbReference type="Proteomes" id="UP001317532">
    <property type="component" value="Chromosome"/>
</dbReference>
<protein>
    <recommendedName>
        <fullName evidence="3">Geranylgeranyl reductase</fullName>
    </recommendedName>
</protein>
<evidence type="ECO:0000313" key="2">
    <source>
        <dbReference type="Proteomes" id="UP001317532"/>
    </source>
</evidence>
<organism evidence="1 2">
    <name type="scientific">Vulcanimicrobium alpinum</name>
    <dbReference type="NCBI Taxonomy" id="3016050"/>
    <lineage>
        <taxon>Bacteria</taxon>
        <taxon>Bacillati</taxon>
        <taxon>Vulcanimicrobiota</taxon>
        <taxon>Vulcanimicrobiia</taxon>
        <taxon>Vulcanimicrobiales</taxon>
        <taxon>Vulcanimicrobiaceae</taxon>
        <taxon>Vulcanimicrobium</taxon>
    </lineage>
</organism>
<dbReference type="KEGG" id="vab:WPS_12930"/>
<sequence length="406" mass="44511">MREGPGRMESTEFLVVGCGPAGGTAAREAARRGIATVVLERDPIVGAKRVCAAGLRPGFCEEFDLPRSIVHLDPSTITLTTVKRTYAFKVGPSHTTTREELDGTIGALARGEGAEIRTSTLFRGLRRDGDQVVVEYADMKEGTRKAIRARSVFLAQGSSARLDDVEPRFRHPAWADGLITCFQYRVYPERPAAERTYDTLEMHYYVSPLSGRNVIAWMFPKRDHLAIGLGIQAKVAGAALRAELDAFLVTVRQRLFAGIPYTVREEGNLLYGGLPRVTIGADNVMVGGTAAGLVDATTGEGIHEAATSGRYAAEAAATVHAGGARDAAPGYARAVRRAFYGRLRHRARLMTVLERKPVRFDILFRQLEETPRFAALLQRDRNDFTPLEWLYLYAQAAKFGLSALRA</sequence>
<accession>A0AAN1XV61</accession>
<proteinExistence type="predicted"/>
<gene>
    <name evidence="1" type="ORF">WPS_12930</name>
</gene>
<name>A0AAN1XV61_UNVUL</name>
<dbReference type="InterPro" id="IPR036188">
    <property type="entry name" value="FAD/NAD-bd_sf"/>
</dbReference>
<dbReference type="AlphaFoldDB" id="A0AAN1XV61"/>
<evidence type="ECO:0008006" key="3">
    <source>
        <dbReference type="Google" id="ProtNLM"/>
    </source>
</evidence>
<dbReference type="Gene3D" id="3.50.50.60">
    <property type="entry name" value="FAD/NAD(P)-binding domain"/>
    <property type="match status" value="1"/>
</dbReference>
<reference evidence="1 2" key="1">
    <citation type="journal article" date="2022" name="ISME Commun">
        <title>Vulcanimicrobium alpinus gen. nov. sp. nov., the first cultivated representative of the candidate phylum 'Eremiobacterota', is a metabolically versatile aerobic anoxygenic phototroph.</title>
        <authorList>
            <person name="Yabe S."/>
            <person name="Muto K."/>
            <person name="Abe K."/>
            <person name="Yokota A."/>
            <person name="Staudigel H."/>
            <person name="Tebo B.M."/>
        </authorList>
    </citation>
    <scope>NUCLEOTIDE SEQUENCE [LARGE SCALE GENOMIC DNA]</scope>
    <source>
        <strain evidence="1 2">WC8-2</strain>
    </source>
</reference>
<dbReference type="PRINTS" id="PR00411">
    <property type="entry name" value="PNDRDTASEI"/>
</dbReference>
<dbReference type="EMBL" id="AP025523">
    <property type="protein sequence ID" value="BDE06017.1"/>
    <property type="molecule type" value="Genomic_DNA"/>
</dbReference>
<keyword evidence="2" id="KW-1185">Reference proteome</keyword>
<evidence type="ECO:0000313" key="1">
    <source>
        <dbReference type="EMBL" id="BDE06017.1"/>
    </source>
</evidence>
<dbReference type="PANTHER" id="PTHR42685">
    <property type="entry name" value="GERANYLGERANYL DIPHOSPHATE REDUCTASE"/>
    <property type="match status" value="1"/>
</dbReference>
<dbReference type="SUPFAM" id="SSF51905">
    <property type="entry name" value="FAD/NAD(P)-binding domain"/>
    <property type="match status" value="1"/>
</dbReference>
<dbReference type="PANTHER" id="PTHR42685:SF4">
    <property type="entry name" value="GERANYLGERANYL DIPHOSPHATE REDUCTASE, CHLOROPLASTIC"/>
    <property type="match status" value="1"/>
</dbReference>
<dbReference type="InterPro" id="IPR050407">
    <property type="entry name" value="Geranylgeranyl_reductase"/>
</dbReference>
<dbReference type="PRINTS" id="PR00368">
    <property type="entry name" value="FADPNR"/>
</dbReference>